<dbReference type="AlphaFoldDB" id="A0A2H8TE38"/>
<dbReference type="OrthoDB" id="7249367at2759"/>
<dbReference type="PANTHER" id="PTHR13333">
    <property type="entry name" value="M-AAA PROTEASE-INTERACTING PROTEIN 1, MITOCHONDRIAL"/>
    <property type="match status" value="1"/>
</dbReference>
<name>A0A2H8TE38_9HEMI</name>
<accession>A0A2H8TE38</accession>
<protein>
    <submittedName>
        <fullName evidence="1">Uncharacterized protein C2orf47, mitochondrial</fullName>
    </submittedName>
</protein>
<dbReference type="PANTHER" id="PTHR13333:SF5">
    <property type="entry name" value="M-AAA PROTEASE-INTERACTING PROTEIN 1, MITOCHONDRIAL"/>
    <property type="match status" value="1"/>
</dbReference>
<dbReference type="GO" id="GO:0032979">
    <property type="term" value="P:protein insertion into mitochondrial inner membrane from matrix"/>
    <property type="evidence" value="ECO:0007669"/>
    <property type="project" value="TreeGrafter"/>
</dbReference>
<evidence type="ECO:0000313" key="1">
    <source>
        <dbReference type="EMBL" id="MBW12366.1"/>
    </source>
</evidence>
<dbReference type="GO" id="GO:0043022">
    <property type="term" value="F:ribosome binding"/>
    <property type="evidence" value="ECO:0007669"/>
    <property type="project" value="TreeGrafter"/>
</dbReference>
<gene>
    <name evidence="1" type="primary">CB047_0</name>
</gene>
<reference evidence="1" key="1">
    <citation type="submission" date="2017-10" db="EMBL/GenBank/DDBJ databases">
        <title>Transcriptome Assembly of Sugarcane Aphid Adults.</title>
        <authorList>
            <person name="Scully E.D."/>
            <person name="Palmer N.A."/>
            <person name="Geib S.M."/>
            <person name="Sarath G."/>
            <person name="Sattler S.E."/>
        </authorList>
    </citation>
    <scope>NUCLEOTIDE SEQUENCE</scope>
    <source>
        <tissue evidence="1">Whole body</tissue>
    </source>
</reference>
<sequence>MSITMYSTILCKKILSGSLLHDLSRSLNVDAISALSNSSFGAKLFSHNTNSIGVHTNKGQSQQSFLRPGSNSNSCTTSINIHRHYCSKKYSPFPEVPEFPPIVWPNVFKSFKALLYSYLIIKPQFDKDFSLGEFAKNSRKAVEVVSNCISKRDFSTLQGLVTNDVLEQVKLIVSDLSDNEIKDMAFDNDDMYLFLPVQLDIINDTKFKDRRFVEITMCYHAIHNLEEIKKRSEEIVDIQKELKSNIFVLNYRFIREYTEGVKDAWTINAINHLKAEEHDKTIL</sequence>
<dbReference type="EMBL" id="GFXV01000561">
    <property type="protein sequence ID" value="MBW12366.1"/>
    <property type="molecule type" value="Transcribed_RNA"/>
</dbReference>
<proteinExistence type="predicted"/>
<dbReference type="GO" id="GO:0005743">
    <property type="term" value="C:mitochondrial inner membrane"/>
    <property type="evidence" value="ECO:0007669"/>
    <property type="project" value="TreeGrafter"/>
</dbReference>
<organism evidence="1">
    <name type="scientific">Melanaphis sacchari</name>
    <dbReference type="NCBI Taxonomy" id="742174"/>
    <lineage>
        <taxon>Eukaryota</taxon>
        <taxon>Metazoa</taxon>
        <taxon>Ecdysozoa</taxon>
        <taxon>Arthropoda</taxon>
        <taxon>Hexapoda</taxon>
        <taxon>Insecta</taxon>
        <taxon>Pterygota</taxon>
        <taxon>Neoptera</taxon>
        <taxon>Paraneoptera</taxon>
        <taxon>Hemiptera</taxon>
        <taxon>Sternorrhyncha</taxon>
        <taxon>Aphidomorpha</taxon>
        <taxon>Aphidoidea</taxon>
        <taxon>Aphididae</taxon>
        <taxon>Aphidini</taxon>
        <taxon>Melanaphis</taxon>
    </lineage>
</organism>